<feature type="domain" description="C2H2-type" evidence="8">
    <location>
        <begin position="409"/>
        <end position="433"/>
    </location>
</feature>
<comment type="subcellular location">
    <subcellularLocation>
        <location evidence="1">Nucleus</location>
    </subcellularLocation>
</comment>
<keyword evidence="3" id="KW-0677">Repeat</keyword>
<evidence type="ECO:0000259" key="8">
    <source>
        <dbReference type="PROSITE" id="PS50157"/>
    </source>
</evidence>
<evidence type="ECO:0000256" key="2">
    <source>
        <dbReference type="ARBA" id="ARBA00022723"/>
    </source>
</evidence>
<dbReference type="Gene3D" id="3.30.160.60">
    <property type="entry name" value="Classic Zinc Finger"/>
    <property type="match status" value="1"/>
</dbReference>
<evidence type="ECO:0000256" key="6">
    <source>
        <dbReference type="ARBA" id="ARBA00023242"/>
    </source>
</evidence>
<organism evidence="9 10">
    <name type="scientific">Orchesella dallaii</name>
    <dbReference type="NCBI Taxonomy" id="48710"/>
    <lineage>
        <taxon>Eukaryota</taxon>
        <taxon>Metazoa</taxon>
        <taxon>Ecdysozoa</taxon>
        <taxon>Arthropoda</taxon>
        <taxon>Hexapoda</taxon>
        <taxon>Collembola</taxon>
        <taxon>Entomobryomorpha</taxon>
        <taxon>Entomobryoidea</taxon>
        <taxon>Orchesellidae</taxon>
        <taxon>Orchesellinae</taxon>
        <taxon>Orchesella</taxon>
    </lineage>
</organism>
<dbReference type="PROSITE" id="PS00028">
    <property type="entry name" value="ZINC_FINGER_C2H2_1"/>
    <property type="match status" value="1"/>
</dbReference>
<keyword evidence="6" id="KW-0539">Nucleus</keyword>
<evidence type="ECO:0000256" key="1">
    <source>
        <dbReference type="ARBA" id="ARBA00004123"/>
    </source>
</evidence>
<dbReference type="PANTHER" id="PTHR24394">
    <property type="entry name" value="ZINC FINGER PROTEIN"/>
    <property type="match status" value="1"/>
</dbReference>
<evidence type="ECO:0000313" key="9">
    <source>
        <dbReference type="EMBL" id="CAL8139686.1"/>
    </source>
</evidence>
<evidence type="ECO:0000313" key="10">
    <source>
        <dbReference type="Proteomes" id="UP001642540"/>
    </source>
</evidence>
<evidence type="ECO:0000256" key="5">
    <source>
        <dbReference type="ARBA" id="ARBA00022833"/>
    </source>
</evidence>
<name>A0ABP1RZX2_9HEXA</name>
<dbReference type="InterPro" id="IPR036236">
    <property type="entry name" value="Znf_C2H2_sf"/>
</dbReference>
<keyword evidence="2" id="KW-0479">Metal-binding</keyword>
<comment type="caution">
    <text evidence="9">The sequence shown here is derived from an EMBL/GenBank/DDBJ whole genome shotgun (WGS) entry which is preliminary data.</text>
</comment>
<evidence type="ECO:0000256" key="4">
    <source>
        <dbReference type="ARBA" id="ARBA00022771"/>
    </source>
</evidence>
<keyword evidence="5" id="KW-0862">Zinc</keyword>
<dbReference type="InterPro" id="IPR013087">
    <property type="entry name" value="Znf_C2H2_type"/>
</dbReference>
<evidence type="ECO:0000256" key="7">
    <source>
        <dbReference type="PROSITE-ProRule" id="PRU00042"/>
    </source>
</evidence>
<evidence type="ECO:0000256" key="3">
    <source>
        <dbReference type="ARBA" id="ARBA00022737"/>
    </source>
</evidence>
<dbReference type="PANTHER" id="PTHR24394:SF29">
    <property type="entry name" value="MYONEURIN"/>
    <property type="match status" value="1"/>
</dbReference>
<dbReference type="SUPFAM" id="SSF57667">
    <property type="entry name" value="beta-beta-alpha zinc fingers"/>
    <property type="match status" value="1"/>
</dbReference>
<dbReference type="SMART" id="SM00355">
    <property type="entry name" value="ZnF_C2H2"/>
    <property type="match status" value="2"/>
</dbReference>
<dbReference type="Proteomes" id="UP001642540">
    <property type="component" value="Unassembled WGS sequence"/>
</dbReference>
<accession>A0ABP1RZX2</accession>
<proteinExistence type="predicted"/>
<gene>
    <name evidence="9" type="ORF">ODALV1_LOCUS27947</name>
</gene>
<protein>
    <recommendedName>
        <fullName evidence="8">C2H2-type domain-containing protein</fullName>
    </recommendedName>
</protein>
<dbReference type="EMBL" id="CAXLJM020000129">
    <property type="protein sequence ID" value="CAL8139686.1"/>
    <property type="molecule type" value="Genomic_DNA"/>
</dbReference>
<sequence>MGKVVFEINTKGICLLCLSESSEVVRTGGGCNVSQRTAFKMLLRYLKINVLKLCNFSSSFLETLDAVEESSAEVGVVAMCRGCCEVIMNFYELYEEFERIRLQLDKCVESLYESMLNGENRQERVREYQRRLRTLTGADLFTASFGDALKKEILQKCASKVQAEVPRISVAKLPCDDVRSSVKSVSQFISSSPIVTFKKTFFGNANLPTSKRSKTKFTTQFRTTATVSAAPTAVDQIPTNPNILSNDCLTITEDLSKRMGVNDDIDEEYDDPPVKVEIEMETPESNPYDRVQEYDVFAKTTKKREYVYFNGSSNSDLNVSSSSSSAIHNFNTGGNTNYNSACRMSSAAISKLNPTTPGRKRVTSNQLYLKGSMKKRRIRKFVPCDVCGKSLRKDYISRHKLIHSGETPYECQYCDSKFRDASLQLLHVKSTHTMIFYARTLPQGTTLAEVDQAIENILLDSETSQECPYCPKKLIEGKKAGSRTHILHMHFDKVQAMILNRTGDHQDPAYEHQIFMGDIPYLTDSVQGHGMQLQHQQQFFDPLS</sequence>
<dbReference type="PROSITE" id="PS50157">
    <property type="entry name" value="ZINC_FINGER_C2H2_2"/>
    <property type="match status" value="1"/>
</dbReference>
<keyword evidence="10" id="KW-1185">Reference proteome</keyword>
<reference evidence="9 10" key="1">
    <citation type="submission" date="2024-08" db="EMBL/GenBank/DDBJ databases">
        <authorList>
            <person name="Cucini C."/>
            <person name="Frati F."/>
        </authorList>
    </citation>
    <scope>NUCLEOTIDE SEQUENCE [LARGE SCALE GENOMIC DNA]</scope>
</reference>
<keyword evidence="4 7" id="KW-0863">Zinc-finger</keyword>